<evidence type="ECO:0000256" key="7">
    <source>
        <dbReference type="SAM" id="MobiDB-lite"/>
    </source>
</evidence>
<dbReference type="InterPro" id="IPR008547">
    <property type="entry name" value="DUF829_TMEM53"/>
</dbReference>
<evidence type="ECO:0000256" key="4">
    <source>
        <dbReference type="ARBA" id="ARBA00023136"/>
    </source>
</evidence>
<dbReference type="PANTHER" id="PTHR12265:SF30">
    <property type="entry name" value="TRANSMEMBRANE PROTEIN 53"/>
    <property type="match status" value="1"/>
</dbReference>
<dbReference type="eggNOG" id="ENOG502S6B9">
    <property type="taxonomic scope" value="Eukaryota"/>
</dbReference>
<keyword evidence="4 8" id="KW-0472">Membrane</keyword>
<evidence type="ECO:0000256" key="6">
    <source>
        <dbReference type="ARBA" id="ARBA00034303"/>
    </source>
</evidence>
<reference evidence="10" key="1">
    <citation type="journal article" date="2014" name="BMC Genomics">
        <title>Genome characteristics reveal the impact of lichenization on lichen-forming fungus Endocarpon pusillum Hedwig (Verrucariales, Ascomycota).</title>
        <authorList>
            <person name="Wang Y.-Y."/>
            <person name="Liu B."/>
            <person name="Zhang X.-Y."/>
            <person name="Zhou Q.-M."/>
            <person name="Zhang T."/>
            <person name="Li H."/>
            <person name="Yu Y.-F."/>
            <person name="Zhang X.-L."/>
            <person name="Hao X.-Y."/>
            <person name="Wang M."/>
            <person name="Wang L."/>
            <person name="Wei J.-C."/>
        </authorList>
    </citation>
    <scope>NUCLEOTIDE SEQUENCE [LARGE SCALE GENOMIC DNA]</scope>
    <source>
        <strain evidence="10">Z07020 / HMAS-L-300199</strain>
    </source>
</reference>
<feature type="region of interest" description="Disordered" evidence="7">
    <location>
        <begin position="302"/>
        <end position="332"/>
    </location>
</feature>
<evidence type="ECO:0000256" key="2">
    <source>
        <dbReference type="ARBA" id="ARBA00022692"/>
    </source>
</evidence>
<evidence type="ECO:0000256" key="8">
    <source>
        <dbReference type="SAM" id="Phobius"/>
    </source>
</evidence>
<name>U1I4W0_ENDPU</name>
<evidence type="ECO:0000256" key="3">
    <source>
        <dbReference type="ARBA" id="ARBA00022989"/>
    </source>
</evidence>
<dbReference type="GO" id="GO:0005640">
    <property type="term" value="C:nuclear outer membrane"/>
    <property type="evidence" value="ECO:0007669"/>
    <property type="project" value="UniProtKB-SubCell"/>
</dbReference>
<dbReference type="AlphaFoldDB" id="U1I4W0"/>
<dbReference type="SUPFAM" id="SSF53474">
    <property type="entry name" value="alpha/beta-Hydrolases"/>
    <property type="match status" value="1"/>
</dbReference>
<dbReference type="OrthoDB" id="77878at2759"/>
<evidence type="ECO:0000256" key="5">
    <source>
        <dbReference type="ARBA" id="ARBA00023242"/>
    </source>
</evidence>
<dbReference type="PANTHER" id="PTHR12265">
    <property type="entry name" value="TRANSMEMBRANE PROTEIN 53"/>
    <property type="match status" value="1"/>
</dbReference>
<evidence type="ECO:0000256" key="1">
    <source>
        <dbReference type="ARBA" id="ARBA00007387"/>
    </source>
</evidence>
<gene>
    <name evidence="9" type="ORF">EPUS_08453</name>
</gene>
<organism evidence="9 10">
    <name type="scientific">Endocarpon pusillum (strain Z07020 / HMAS-L-300199)</name>
    <name type="common">Lichen-forming fungus</name>
    <dbReference type="NCBI Taxonomy" id="1263415"/>
    <lineage>
        <taxon>Eukaryota</taxon>
        <taxon>Fungi</taxon>
        <taxon>Dikarya</taxon>
        <taxon>Ascomycota</taxon>
        <taxon>Pezizomycotina</taxon>
        <taxon>Eurotiomycetes</taxon>
        <taxon>Chaetothyriomycetidae</taxon>
        <taxon>Verrucariales</taxon>
        <taxon>Verrucariaceae</taxon>
        <taxon>Endocarpon</taxon>
    </lineage>
</organism>
<keyword evidence="10" id="KW-1185">Reference proteome</keyword>
<protein>
    <submittedName>
        <fullName evidence="9">Uncharacterized protein</fullName>
    </submittedName>
</protein>
<dbReference type="HOGENOM" id="CLU_036503_0_0_1"/>
<dbReference type="OMA" id="DERRYWD"/>
<dbReference type="InterPro" id="IPR029058">
    <property type="entry name" value="AB_hydrolase_fold"/>
</dbReference>
<sequence length="332" mass="38409">MEGYDNGLPAQGFYSQAANLWVRHPKSCSPASSFSSDRTAFHNIPSLRLFFSWTSARPRPISKYTTEYIEMFPSIPIMIITTTLTDLAFKSERSKQSALLPVVDYIISRHLDQNIHVHCFSEGGSHKAIQLAEAYLYTTARKMPLTSLCLDSTPGDHQYHRIARAFKQSLPPNYLLRVLGLIFAYLMLTYLWCFYVIYGPKKNLMSRIRRGLEDQRLWDTHHIPRCYLYSKKDTLIKHQDVERHAVKAMRKGIPVVLATFERSEHCHHVREDKEKYWLAVKWTLQRRRVQSSDGVRVDVKIERDNSAAERASAPVVSTREVRPRDPVAQRGS</sequence>
<feature type="compositionally biased region" description="Basic and acidic residues" evidence="7">
    <location>
        <begin position="319"/>
        <end position="332"/>
    </location>
</feature>
<evidence type="ECO:0000313" key="10">
    <source>
        <dbReference type="Proteomes" id="UP000019373"/>
    </source>
</evidence>
<feature type="transmembrane region" description="Helical" evidence="8">
    <location>
        <begin position="174"/>
        <end position="198"/>
    </location>
</feature>
<comment type="subcellular location">
    <subcellularLocation>
        <location evidence="6">Nucleus outer membrane</location>
        <topology evidence="6">Single-pass membrane protein</topology>
    </subcellularLocation>
</comment>
<accession>U1I4W0</accession>
<dbReference type="GeneID" id="19243302"/>
<dbReference type="EMBL" id="KE720651">
    <property type="protein sequence ID" value="ERF77149.1"/>
    <property type="molecule type" value="Genomic_DNA"/>
</dbReference>
<keyword evidence="5" id="KW-0539">Nucleus</keyword>
<dbReference type="Proteomes" id="UP000019373">
    <property type="component" value="Unassembled WGS sequence"/>
</dbReference>
<dbReference type="RefSeq" id="XP_007785502.1">
    <property type="nucleotide sequence ID" value="XM_007787312.1"/>
</dbReference>
<comment type="similarity">
    <text evidence="1">Belongs to the TMEM53 family.</text>
</comment>
<proteinExistence type="inferred from homology"/>
<dbReference type="Pfam" id="PF05705">
    <property type="entry name" value="DUF829"/>
    <property type="match status" value="1"/>
</dbReference>
<keyword evidence="2 8" id="KW-0812">Transmembrane</keyword>
<keyword evidence="3 8" id="KW-1133">Transmembrane helix</keyword>
<evidence type="ECO:0000313" key="9">
    <source>
        <dbReference type="EMBL" id="ERF77149.1"/>
    </source>
</evidence>